<comment type="caution">
    <text evidence="1">The sequence shown here is derived from an EMBL/GenBank/DDBJ whole genome shotgun (WGS) entry which is preliminary data.</text>
</comment>
<protein>
    <submittedName>
        <fullName evidence="1">Uncharacterized protein</fullName>
    </submittedName>
</protein>
<proteinExistence type="predicted"/>
<accession>A0ABX0UEC8</accession>
<evidence type="ECO:0000313" key="2">
    <source>
        <dbReference type="Proteomes" id="UP001179181"/>
    </source>
</evidence>
<name>A0ABX0UEC8_9BACT</name>
<reference evidence="1 2" key="1">
    <citation type="submission" date="2020-03" db="EMBL/GenBank/DDBJ databases">
        <title>Genomic Encyclopedia of Type Strains, Phase IV (KMG-IV): sequencing the most valuable type-strain genomes for metagenomic binning, comparative biology and taxonomic classification.</title>
        <authorList>
            <person name="Goeker M."/>
        </authorList>
    </citation>
    <scope>NUCLEOTIDE SEQUENCE [LARGE SCALE GENOMIC DNA]</scope>
    <source>
        <strain evidence="1 2">DSM 102865</strain>
    </source>
</reference>
<gene>
    <name evidence="1" type="ORF">FHS68_000497</name>
</gene>
<dbReference type="EMBL" id="JAASQJ010000001">
    <property type="protein sequence ID" value="NIJ51341.1"/>
    <property type="molecule type" value="Genomic_DNA"/>
</dbReference>
<organism evidence="1 2">
    <name type="scientific">Dyadobacter arcticus</name>
    <dbReference type="NCBI Taxonomy" id="1078754"/>
    <lineage>
        <taxon>Bacteria</taxon>
        <taxon>Pseudomonadati</taxon>
        <taxon>Bacteroidota</taxon>
        <taxon>Cytophagia</taxon>
        <taxon>Cytophagales</taxon>
        <taxon>Spirosomataceae</taxon>
        <taxon>Dyadobacter</taxon>
    </lineage>
</organism>
<dbReference type="Proteomes" id="UP001179181">
    <property type="component" value="Unassembled WGS sequence"/>
</dbReference>
<evidence type="ECO:0000313" key="1">
    <source>
        <dbReference type="EMBL" id="NIJ51341.1"/>
    </source>
</evidence>
<sequence length="35" mass="4048">MLNKKKAAELIGRLYSYAWCDVNLYLIVKLPPPIL</sequence>
<keyword evidence="2" id="KW-1185">Reference proteome</keyword>